<dbReference type="InterPro" id="IPR045336">
    <property type="entry name" value="MmgE_PrpD_N"/>
</dbReference>
<dbReference type="EMBL" id="CP002086">
    <property type="protein sequence ID" value="ADJ28415.1"/>
    <property type="molecule type" value="Genomic_DNA"/>
</dbReference>
<protein>
    <submittedName>
        <fullName evidence="3">MmgE/PrpD family protein</fullName>
    </submittedName>
</protein>
<dbReference type="STRING" id="105559.Nwat_1510"/>
<dbReference type="InterPro" id="IPR042183">
    <property type="entry name" value="MmgE/PrpD_sf_1"/>
</dbReference>
<feature type="domain" description="MmgE/PrpD N-terminal" evidence="2">
    <location>
        <begin position="5"/>
        <end position="110"/>
    </location>
</feature>
<evidence type="ECO:0000313" key="4">
    <source>
        <dbReference type="Proteomes" id="UP000000393"/>
    </source>
</evidence>
<gene>
    <name evidence="3" type="ordered locus">Nwat_1510</name>
</gene>
<reference evidence="3 4" key="1">
    <citation type="submission" date="2010-06" db="EMBL/GenBank/DDBJ databases">
        <title>Complete sequence of chromosome of Nitrosococcus watsoni C-113.</title>
        <authorList>
            <consortium name="US DOE Joint Genome Institute"/>
            <person name="Lucas S."/>
            <person name="Copeland A."/>
            <person name="Lapidus A."/>
            <person name="Cheng J.-F."/>
            <person name="Bruce D."/>
            <person name="Goodwin L."/>
            <person name="Pitluck S."/>
            <person name="Malfatti S.A."/>
            <person name="Chain P.S.G."/>
            <person name="Land M."/>
            <person name="Hauser L."/>
            <person name="Kyrpides N."/>
            <person name="Ivanova N."/>
            <person name="Cambell M.A."/>
            <person name="Heidelberg J.F."/>
            <person name="Klotz M.G."/>
            <person name="Woyke T."/>
        </authorList>
    </citation>
    <scope>NUCLEOTIDE SEQUENCE [LARGE SCALE GENOMIC DNA]</scope>
    <source>
        <strain evidence="3 4">C-113</strain>
    </source>
</reference>
<dbReference type="Gene3D" id="1.10.4100.10">
    <property type="entry name" value="2-methylcitrate dehydratase PrpD"/>
    <property type="match status" value="1"/>
</dbReference>
<evidence type="ECO:0000313" key="3">
    <source>
        <dbReference type="EMBL" id="ADJ28415.1"/>
    </source>
</evidence>
<dbReference type="AlphaFoldDB" id="D8K688"/>
<dbReference type="InterPro" id="IPR036148">
    <property type="entry name" value="MmgE/PrpD_sf"/>
</dbReference>
<accession>D8K688</accession>
<dbReference type="Pfam" id="PF03972">
    <property type="entry name" value="MmgE_PrpD_N"/>
    <property type="match status" value="1"/>
</dbReference>
<dbReference type="PANTHER" id="PTHR16943:SF8">
    <property type="entry name" value="2-METHYLCITRATE DEHYDRATASE"/>
    <property type="match status" value="1"/>
</dbReference>
<sequence length="198" mass="22383">MTQVEQLAEFTSRASYQDLSEAARQQLKIRVLDSLTCGIGALEGEPIQMLRFYLYEVGGSGLCTLMATKERAAPARAAFYNGSLIRYLDYNDSYLAAGETCHPSDNLSAVKVTVSRRGISRGKRRVKDSTGRTVTLHNGRELVKEKQDYVGFHSRPMTWESIIQKYNQLTHPYAEIPLRRAIIHAVAQLEHMQRQEFG</sequence>
<keyword evidence="4" id="KW-1185">Reference proteome</keyword>
<dbReference type="eggNOG" id="COG2079">
    <property type="taxonomic scope" value="Bacteria"/>
</dbReference>
<name>D8K688_NITWC</name>
<dbReference type="Proteomes" id="UP000000393">
    <property type="component" value="Chromosome"/>
</dbReference>
<evidence type="ECO:0000259" key="2">
    <source>
        <dbReference type="Pfam" id="PF03972"/>
    </source>
</evidence>
<dbReference type="HOGENOM" id="CLU_1376899_0_0_6"/>
<dbReference type="GO" id="GO:0016829">
    <property type="term" value="F:lyase activity"/>
    <property type="evidence" value="ECO:0007669"/>
    <property type="project" value="InterPro"/>
</dbReference>
<organism evidence="3 4">
    <name type="scientific">Nitrosococcus watsoni (strain C-113)</name>
    <dbReference type="NCBI Taxonomy" id="105559"/>
    <lineage>
        <taxon>Bacteria</taxon>
        <taxon>Pseudomonadati</taxon>
        <taxon>Pseudomonadota</taxon>
        <taxon>Gammaproteobacteria</taxon>
        <taxon>Chromatiales</taxon>
        <taxon>Chromatiaceae</taxon>
        <taxon>Nitrosococcus</taxon>
    </lineage>
</organism>
<dbReference type="SUPFAM" id="SSF103378">
    <property type="entry name" value="2-methylcitrate dehydratase PrpD"/>
    <property type="match status" value="2"/>
</dbReference>
<dbReference type="PANTHER" id="PTHR16943">
    <property type="entry name" value="2-METHYLCITRATE DEHYDRATASE-RELATED"/>
    <property type="match status" value="1"/>
</dbReference>
<dbReference type="InterPro" id="IPR005656">
    <property type="entry name" value="MmgE_PrpD"/>
</dbReference>
<dbReference type="KEGG" id="nwa:Nwat_1510"/>
<proteinExistence type="inferred from homology"/>
<dbReference type="RefSeq" id="WP_013220507.1">
    <property type="nucleotide sequence ID" value="NC_014315.1"/>
</dbReference>
<evidence type="ECO:0000256" key="1">
    <source>
        <dbReference type="ARBA" id="ARBA00006174"/>
    </source>
</evidence>
<comment type="similarity">
    <text evidence="1">Belongs to the PrpD family.</text>
</comment>